<dbReference type="InterPro" id="IPR013525">
    <property type="entry name" value="ABC2_TM"/>
</dbReference>
<evidence type="ECO:0000313" key="7">
    <source>
        <dbReference type="EMBL" id="TCO52376.1"/>
    </source>
</evidence>
<comment type="subcellular location">
    <subcellularLocation>
        <location evidence="1">Membrane</location>
        <topology evidence="1">Multi-pass membrane protein</topology>
    </subcellularLocation>
</comment>
<dbReference type="Pfam" id="PF12698">
    <property type="entry name" value="ABC2_membrane_3"/>
    <property type="match status" value="1"/>
</dbReference>
<feature type="transmembrane region" description="Helical" evidence="5">
    <location>
        <begin position="172"/>
        <end position="191"/>
    </location>
</feature>
<organism evidence="7 8">
    <name type="scientific">Actinocrispum wychmicini</name>
    <dbReference type="NCBI Taxonomy" id="1213861"/>
    <lineage>
        <taxon>Bacteria</taxon>
        <taxon>Bacillati</taxon>
        <taxon>Actinomycetota</taxon>
        <taxon>Actinomycetes</taxon>
        <taxon>Pseudonocardiales</taxon>
        <taxon>Pseudonocardiaceae</taxon>
        <taxon>Actinocrispum</taxon>
    </lineage>
</organism>
<keyword evidence="4 5" id="KW-0472">Membrane</keyword>
<dbReference type="RefSeq" id="WP_132124316.1">
    <property type="nucleotide sequence ID" value="NZ_SLWS01000012.1"/>
</dbReference>
<comment type="caution">
    <text evidence="7">The sequence shown here is derived from an EMBL/GenBank/DDBJ whole genome shotgun (WGS) entry which is preliminary data.</text>
</comment>
<name>A0A4R2J732_9PSEU</name>
<dbReference type="AlphaFoldDB" id="A0A4R2J732"/>
<gene>
    <name evidence="7" type="ORF">EV192_112108</name>
</gene>
<feature type="transmembrane region" description="Helical" evidence="5">
    <location>
        <begin position="138"/>
        <end position="160"/>
    </location>
</feature>
<keyword evidence="3 5" id="KW-1133">Transmembrane helix</keyword>
<accession>A0A4R2J732</accession>
<evidence type="ECO:0000256" key="2">
    <source>
        <dbReference type="ARBA" id="ARBA00022692"/>
    </source>
</evidence>
<keyword evidence="8" id="KW-1185">Reference proteome</keyword>
<dbReference type="GO" id="GO:0016020">
    <property type="term" value="C:membrane"/>
    <property type="evidence" value="ECO:0007669"/>
    <property type="project" value="UniProtKB-SubCell"/>
</dbReference>
<evidence type="ECO:0000259" key="6">
    <source>
        <dbReference type="Pfam" id="PF12698"/>
    </source>
</evidence>
<reference evidence="7 8" key="1">
    <citation type="submission" date="2019-03" db="EMBL/GenBank/DDBJ databases">
        <title>Genomic Encyclopedia of Type Strains, Phase IV (KMG-IV): sequencing the most valuable type-strain genomes for metagenomic binning, comparative biology and taxonomic classification.</title>
        <authorList>
            <person name="Goeker M."/>
        </authorList>
    </citation>
    <scope>NUCLEOTIDE SEQUENCE [LARGE SCALE GENOMIC DNA]</scope>
    <source>
        <strain evidence="7 8">DSM 45934</strain>
    </source>
</reference>
<dbReference type="PANTHER" id="PTHR43027">
    <property type="entry name" value="DOXORUBICIN RESISTANCE ABC TRANSPORTER PERMEASE PROTEIN DRRC-RELATED"/>
    <property type="match status" value="1"/>
</dbReference>
<proteinExistence type="predicted"/>
<dbReference type="PANTHER" id="PTHR43027:SF2">
    <property type="entry name" value="TRANSPORT PERMEASE PROTEIN"/>
    <property type="match status" value="1"/>
</dbReference>
<feature type="transmembrane region" description="Helical" evidence="5">
    <location>
        <begin position="25"/>
        <end position="42"/>
    </location>
</feature>
<sequence>MNAARIGMRRGWIEFKQTLTTPQDVFAMIFPSAILLTVMVFMKGSTIGNTGFSLGAATLPSSLGMSVAFAGMTTVMQQLAVEREDGTLLRAKATPNGMLTYLIGKIASVSMGAVLGVLLLLIPGAFLFDGLELGSVGAWVTLAWVLAFGLVASLPIGAVLGSLFSNPRSVGVMMLPIMGLVAISGIFYPLAEADAWMRDIAQVFPIYWLGLGMRSALLPDNLAAVEIGGSWRHLETIGVLGVWAIVGIVVAPIVLRRMARRESGSAMTERREKAMQRIT</sequence>
<dbReference type="Proteomes" id="UP000295680">
    <property type="component" value="Unassembled WGS sequence"/>
</dbReference>
<dbReference type="EMBL" id="SLWS01000012">
    <property type="protein sequence ID" value="TCO52376.1"/>
    <property type="molecule type" value="Genomic_DNA"/>
</dbReference>
<evidence type="ECO:0000256" key="3">
    <source>
        <dbReference type="ARBA" id="ARBA00022989"/>
    </source>
</evidence>
<evidence type="ECO:0000313" key="8">
    <source>
        <dbReference type="Proteomes" id="UP000295680"/>
    </source>
</evidence>
<evidence type="ECO:0000256" key="1">
    <source>
        <dbReference type="ARBA" id="ARBA00004141"/>
    </source>
</evidence>
<evidence type="ECO:0000256" key="5">
    <source>
        <dbReference type="SAM" id="Phobius"/>
    </source>
</evidence>
<evidence type="ECO:0000256" key="4">
    <source>
        <dbReference type="ARBA" id="ARBA00023136"/>
    </source>
</evidence>
<dbReference type="GO" id="GO:0140359">
    <property type="term" value="F:ABC-type transporter activity"/>
    <property type="evidence" value="ECO:0007669"/>
    <property type="project" value="InterPro"/>
</dbReference>
<feature type="transmembrane region" description="Helical" evidence="5">
    <location>
        <begin position="237"/>
        <end position="255"/>
    </location>
</feature>
<keyword evidence="2 5" id="KW-0812">Transmembrane</keyword>
<dbReference type="OrthoDB" id="9786643at2"/>
<dbReference type="InterPro" id="IPR052902">
    <property type="entry name" value="ABC-2_transporter"/>
</dbReference>
<feature type="domain" description="ABC-2 type transporter transmembrane" evidence="6">
    <location>
        <begin position="61"/>
        <end position="250"/>
    </location>
</feature>
<protein>
    <submittedName>
        <fullName evidence="7">ABC-2 type transport system permease protein</fullName>
    </submittedName>
</protein>
<feature type="transmembrane region" description="Helical" evidence="5">
    <location>
        <begin position="102"/>
        <end position="126"/>
    </location>
</feature>